<sequence length="134" mass="15580">MRLKVHITVFLALGLAAIASAQENDLSFYENQAKKDAYKEQTAIFLNVDDEKDFWQDQVRYEKELKTKNRLAYQVYMTSKQEAYSQYAHSCNNQCTHSDYFYEKASIYFTYKDNENISKGAVGSIVQVASPRIF</sequence>
<evidence type="ECO:0000256" key="1">
    <source>
        <dbReference type="SAM" id="SignalP"/>
    </source>
</evidence>
<feature type="chain" id="PRO_5046569298" evidence="1">
    <location>
        <begin position="22"/>
        <end position="134"/>
    </location>
</feature>
<gene>
    <name evidence="2" type="ORF">MACH07_14950</name>
</gene>
<dbReference type="Proteomes" id="UP001330184">
    <property type="component" value="Chromosome"/>
</dbReference>
<reference evidence="2 3" key="1">
    <citation type="submission" date="2023-01" db="EMBL/GenBank/DDBJ databases">
        <title>Complete genome sequence of Muricauda aquimarina strain IFOP_LL357.</title>
        <authorList>
            <person name="Gajardo G."/>
            <person name="Ueki S."/>
            <person name="Maruyama F."/>
        </authorList>
    </citation>
    <scope>NUCLEOTIDE SEQUENCE [LARGE SCALE GENOMIC DNA]</scope>
    <source>
        <strain evidence="2 3">IFOP_LL357</strain>
    </source>
</reference>
<organism evidence="2 3">
    <name type="scientific">Flagellimonas marinaquae</name>
    <dbReference type="NCBI Taxonomy" id="254955"/>
    <lineage>
        <taxon>Bacteria</taxon>
        <taxon>Pseudomonadati</taxon>
        <taxon>Bacteroidota</taxon>
        <taxon>Flavobacteriia</taxon>
        <taxon>Flavobacteriales</taxon>
        <taxon>Flavobacteriaceae</taxon>
        <taxon>Flagellimonas</taxon>
    </lineage>
</organism>
<evidence type="ECO:0000313" key="3">
    <source>
        <dbReference type="Proteomes" id="UP001330184"/>
    </source>
</evidence>
<dbReference type="EMBL" id="AP027268">
    <property type="protein sequence ID" value="BDW92663.1"/>
    <property type="molecule type" value="Genomic_DNA"/>
</dbReference>
<accession>A0AA48HFU9</accession>
<protein>
    <submittedName>
        <fullName evidence="2">Uncharacterized protein</fullName>
    </submittedName>
</protein>
<evidence type="ECO:0000313" key="2">
    <source>
        <dbReference type="EMBL" id="BDW92663.1"/>
    </source>
</evidence>
<keyword evidence="3" id="KW-1185">Reference proteome</keyword>
<feature type="signal peptide" evidence="1">
    <location>
        <begin position="1"/>
        <end position="21"/>
    </location>
</feature>
<keyword evidence="1" id="KW-0732">Signal</keyword>
<proteinExistence type="predicted"/>
<name>A0AA48HFU9_9FLAO</name>
<dbReference type="AlphaFoldDB" id="A0AA48HFU9"/>
<dbReference type="RefSeq" id="WP_338197936.1">
    <property type="nucleotide sequence ID" value="NZ_AP027268.1"/>
</dbReference>